<protein>
    <submittedName>
        <fullName evidence="1">Uncharacterized protein</fullName>
    </submittedName>
</protein>
<dbReference type="PATRIC" id="fig|1073571.4.peg.4890"/>
<gene>
    <name evidence="1" type="ORF">PRIO_4561</name>
</gene>
<dbReference type="AlphaFoldDB" id="A0A0E3WIF8"/>
<evidence type="ECO:0000313" key="1">
    <source>
        <dbReference type="EMBL" id="CQR56963.1"/>
    </source>
</evidence>
<dbReference type="EMBL" id="LN831776">
    <property type="protein sequence ID" value="CQR56963.1"/>
    <property type="molecule type" value="Genomic_DNA"/>
</dbReference>
<reference evidence="2" key="1">
    <citation type="submission" date="2015-03" db="EMBL/GenBank/DDBJ databases">
        <authorList>
            <person name="Wibberg D."/>
        </authorList>
    </citation>
    <scope>NUCLEOTIDE SEQUENCE [LARGE SCALE GENOMIC DNA]</scope>
</reference>
<evidence type="ECO:0000313" key="2">
    <source>
        <dbReference type="Proteomes" id="UP000033163"/>
    </source>
</evidence>
<proteinExistence type="predicted"/>
<dbReference type="KEGG" id="pri:PRIO_4561"/>
<sequence length="34" mass="4134">MHKSLPRMNTDRNSLLPEIHWRRAIYFCGRGVYD</sequence>
<dbReference type="Proteomes" id="UP000033163">
    <property type="component" value="Chromosome I"/>
</dbReference>
<organism evidence="1 2">
    <name type="scientific">Paenibacillus riograndensis SBR5</name>
    <dbReference type="NCBI Taxonomy" id="1073571"/>
    <lineage>
        <taxon>Bacteria</taxon>
        <taxon>Bacillati</taxon>
        <taxon>Bacillota</taxon>
        <taxon>Bacilli</taxon>
        <taxon>Bacillales</taxon>
        <taxon>Paenibacillaceae</taxon>
        <taxon>Paenibacillus</taxon>
        <taxon>Paenibacillus sonchi group</taxon>
    </lineage>
</organism>
<dbReference type="HOGENOM" id="CLU_3374970_0_0_9"/>
<name>A0A0E3WIF8_9BACL</name>
<accession>A0A0E3WIF8</accession>